<comment type="caution">
    <text evidence="7">The sequence shown here is derived from an EMBL/GenBank/DDBJ whole genome shotgun (WGS) entry which is preliminary data.</text>
</comment>
<dbReference type="Gene3D" id="2.40.70.10">
    <property type="entry name" value="Acid Proteases"/>
    <property type="match status" value="2"/>
</dbReference>
<reference evidence="7" key="1">
    <citation type="submission" date="2020-06" db="EMBL/GenBank/DDBJ databases">
        <authorList>
            <person name="Li T."/>
            <person name="Hu X."/>
            <person name="Zhang T."/>
            <person name="Song X."/>
            <person name="Zhang H."/>
            <person name="Dai N."/>
            <person name="Sheng W."/>
            <person name="Hou X."/>
            <person name="Wei L."/>
        </authorList>
    </citation>
    <scope>NUCLEOTIDE SEQUENCE</scope>
    <source>
        <strain evidence="7">KEN1</strain>
        <tissue evidence="7">Leaf</tissue>
    </source>
</reference>
<dbReference type="GO" id="GO:0004190">
    <property type="term" value="F:aspartic-type endopeptidase activity"/>
    <property type="evidence" value="ECO:0007669"/>
    <property type="project" value="InterPro"/>
</dbReference>
<evidence type="ECO:0000256" key="2">
    <source>
        <dbReference type="ARBA" id="ARBA00022670"/>
    </source>
</evidence>
<proteinExistence type="inferred from homology"/>
<sequence length="423" mass="47057">MALASLKTFPLKILFLLTLLQEAAPESTGFSLKLIPWDSPNSPFYHPNLTQTHKIQMMAISSHATALSRRPGNDTVYANAMQIPVKNQALRYAVKIRVGSPGTEVTLLLDTGSGPIWTQCPGSKYYFNPKKSRTYRALPCDHPVCKNGKNSCKCMNGRCVCRQSYGFAGGKIQHVDAVLSSDSFTLPVKNNGVRTFSNMIFGCSDRSPVFSGILGLDRLPVSLISQVRNEAQGRYSYCLHDGDSYLRFGNDIPQVGRDAKTTKILYPYHPTLFLDLKDISVDQKRLGLSPVLFSYEQGGFFIDTGTQFTVIKKQAYDKVIQAFANYYNGRLKRVNGKAYRLDLCYKHNSTLKSYASMTFHLEGADYVTMNLYVVPQPGILCIGLIPGDVSILGALQQRNTLFVFDINKNTLKLVNEDCSKDTG</sequence>
<dbReference type="PROSITE" id="PS51767">
    <property type="entry name" value="PEPTIDASE_A1"/>
    <property type="match status" value="1"/>
</dbReference>
<dbReference type="PANTHER" id="PTHR47967:SF70">
    <property type="entry name" value="ASPARTIC PROTEINASE CDR1-LIKE"/>
    <property type="match status" value="1"/>
</dbReference>
<dbReference type="Pfam" id="PF14541">
    <property type="entry name" value="TAXi_C"/>
    <property type="match status" value="1"/>
</dbReference>
<dbReference type="PANTHER" id="PTHR47967">
    <property type="entry name" value="OS07G0603500 PROTEIN-RELATED"/>
    <property type="match status" value="1"/>
</dbReference>
<gene>
    <name evidence="7" type="ORF">Slati_3985800</name>
</gene>
<dbReference type="InterPro" id="IPR021109">
    <property type="entry name" value="Peptidase_aspartic_dom_sf"/>
</dbReference>
<dbReference type="InterPro" id="IPR033121">
    <property type="entry name" value="PEPTIDASE_A1"/>
</dbReference>
<keyword evidence="2" id="KW-0645">Protease</keyword>
<dbReference type="InterPro" id="IPR032861">
    <property type="entry name" value="TAXi_N"/>
</dbReference>
<dbReference type="Pfam" id="PF14543">
    <property type="entry name" value="TAXi_N"/>
    <property type="match status" value="1"/>
</dbReference>
<dbReference type="SUPFAM" id="SSF50630">
    <property type="entry name" value="Acid proteases"/>
    <property type="match status" value="1"/>
</dbReference>
<dbReference type="InterPro" id="IPR001461">
    <property type="entry name" value="Aspartic_peptidase_A1"/>
</dbReference>
<evidence type="ECO:0000256" key="4">
    <source>
        <dbReference type="PIRSR" id="PIRSR601461-1"/>
    </source>
</evidence>
<evidence type="ECO:0000313" key="7">
    <source>
        <dbReference type="EMBL" id="KAL0406719.1"/>
    </source>
</evidence>
<dbReference type="InterPro" id="IPR051708">
    <property type="entry name" value="Plant_Aspart_Prot_A1"/>
</dbReference>
<name>A0AAW2TQ38_9LAMI</name>
<dbReference type="PRINTS" id="PR00792">
    <property type="entry name" value="PEPSIN"/>
</dbReference>
<feature type="active site" evidence="4">
    <location>
        <position position="303"/>
    </location>
</feature>
<evidence type="ECO:0000256" key="1">
    <source>
        <dbReference type="ARBA" id="ARBA00007447"/>
    </source>
</evidence>
<dbReference type="InterPro" id="IPR032799">
    <property type="entry name" value="TAXi_C"/>
</dbReference>
<reference evidence="7" key="2">
    <citation type="journal article" date="2024" name="Plant">
        <title>Genomic evolution and insights into agronomic trait innovations of Sesamum species.</title>
        <authorList>
            <person name="Miao H."/>
            <person name="Wang L."/>
            <person name="Qu L."/>
            <person name="Liu H."/>
            <person name="Sun Y."/>
            <person name="Le M."/>
            <person name="Wang Q."/>
            <person name="Wei S."/>
            <person name="Zheng Y."/>
            <person name="Lin W."/>
            <person name="Duan Y."/>
            <person name="Cao H."/>
            <person name="Xiong S."/>
            <person name="Wang X."/>
            <person name="Wei L."/>
            <person name="Li C."/>
            <person name="Ma Q."/>
            <person name="Ju M."/>
            <person name="Zhao R."/>
            <person name="Li G."/>
            <person name="Mu C."/>
            <person name="Tian Q."/>
            <person name="Mei H."/>
            <person name="Zhang T."/>
            <person name="Gao T."/>
            <person name="Zhang H."/>
        </authorList>
    </citation>
    <scope>NUCLEOTIDE SEQUENCE</scope>
    <source>
        <strain evidence="7">KEN1</strain>
    </source>
</reference>
<keyword evidence="5" id="KW-0732">Signal</keyword>
<dbReference type="AlphaFoldDB" id="A0AAW2TQ38"/>
<evidence type="ECO:0000259" key="6">
    <source>
        <dbReference type="PROSITE" id="PS51767"/>
    </source>
</evidence>
<organism evidence="7">
    <name type="scientific">Sesamum latifolium</name>
    <dbReference type="NCBI Taxonomy" id="2727402"/>
    <lineage>
        <taxon>Eukaryota</taxon>
        <taxon>Viridiplantae</taxon>
        <taxon>Streptophyta</taxon>
        <taxon>Embryophyta</taxon>
        <taxon>Tracheophyta</taxon>
        <taxon>Spermatophyta</taxon>
        <taxon>Magnoliopsida</taxon>
        <taxon>eudicotyledons</taxon>
        <taxon>Gunneridae</taxon>
        <taxon>Pentapetalae</taxon>
        <taxon>asterids</taxon>
        <taxon>lamiids</taxon>
        <taxon>Lamiales</taxon>
        <taxon>Pedaliaceae</taxon>
        <taxon>Sesamum</taxon>
    </lineage>
</organism>
<feature type="active site" evidence="4">
    <location>
        <position position="110"/>
    </location>
</feature>
<evidence type="ECO:0000256" key="5">
    <source>
        <dbReference type="SAM" id="SignalP"/>
    </source>
</evidence>
<feature type="signal peptide" evidence="5">
    <location>
        <begin position="1"/>
        <end position="25"/>
    </location>
</feature>
<protein>
    <submittedName>
        <fullName evidence="7">Aspartic proteinase CDR1</fullName>
    </submittedName>
</protein>
<feature type="chain" id="PRO_5043946428" evidence="5">
    <location>
        <begin position="26"/>
        <end position="423"/>
    </location>
</feature>
<keyword evidence="3" id="KW-0378">Hydrolase</keyword>
<evidence type="ECO:0000256" key="3">
    <source>
        <dbReference type="ARBA" id="ARBA00022801"/>
    </source>
</evidence>
<dbReference type="EMBL" id="JACGWN010000014">
    <property type="protein sequence ID" value="KAL0406719.1"/>
    <property type="molecule type" value="Genomic_DNA"/>
</dbReference>
<accession>A0AAW2TQ38</accession>
<dbReference type="GO" id="GO:0006508">
    <property type="term" value="P:proteolysis"/>
    <property type="evidence" value="ECO:0007669"/>
    <property type="project" value="UniProtKB-KW"/>
</dbReference>
<dbReference type="GO" id="GO:0005576">
    <property type="term" value="C:extracellular region"/>
    <property type="evidence" value="ECO:0007669"/>
    <property type="project" value="TreeGrafter"/>
</dbReference>
<comment type="similarity">
    <text evidence="1">Belongs to the peptidase A1 family.</text>
</comment>
<feature type="domain" description="Peptidase A1" evidence="6">
    <location>
        <begin position="92"/>
        <end position="414"/>
    </location>
</feature>